<comment type="caution">
    <text evidence="4">The sequence shown here is derived from an EMBL/GenBank/DDBJ whole genome shotgun (WGS) entry which is preliminary data.</text>
</comment>
<dbReference type="InterPro" id="IPR051158">
    <property type="entry name" value="Metallophosphoesterase_sf"/>
</dbReference>
<evidence type="ECO:0000259" key="3">
    <source>
        <dbReference type="Pfam" id="PF00149"/>
    </source>
</evidence>
<dbReference type="Pfam" id="PF00149">
    <property type="entry name" value="Metallophos"/>
    <property type="match status" value="1"/>
</dbReference>
<dbReference type="GO" id="GO:0008758">
    <property type="term" value="F:UDP-2,3-diacylglucosamine hydrolase activity"/>
    <property type="evidence" value="ECO:0007669"/>
    <property type="project" value="TreeGrafter"/>
</dbReference>
<dbReference type="EMBL" id="DVJK01000105">
    <property type="protein sequence ID" value="HIS66666.1"/>
    <property type="molecule type" value="Genomic_DNA"/>
</dbReference>
<keyword evidence="1" id="KW-0479">Metal-binding</keyword>
<protein>
    <submittedName>
        <fullName evidence="4">Metallophosphoesterase</fullName>
    </submittedName>
</protein>
<dbReference type="CDD" id="cd07385">
    <property type="entry name" value="MPP_YkuE_C"/>
    <property type="match status" value="1"/>
</dbReference>
<sequence>MLTRFELRSARLPAAFEGFKIAQVSDLHNAVFGEGNSKLLALLREAEPDIVAVTGDLVDSRHTDIDAAAAFIEAAAEIAPVYCVTGNHEARLDFGEIEARLEAAGAVVLRNEAVRIERGGEEIRLAGIDDPAFVRTGGSAAERAERELAELPDDGAYTVLLAHRPELAELYAEYGADAVLSGHAHGGQVRLPLLGGLYAPGQGLLPEYDAGVYELGGTSLVVSRGLGSSVFPLRINNRPELVLITLRCEK</sequence>
<dbReference type="Gene3D" id="3.60.21.10">
    <property type="match status" value="1"/>
</dbReference>
<evidence type="ECO:0000313" key="5">
    <source>
        <dbReference type="Proteomes" id="UP000824001"/>
    </source>
</evidence>
<dbReference type="AlphaFoldDB" id="A0A9D1JUW0"/>
<reference evidence="4" key="2">
    <citation type="journal article" date="2021" name="PeerJ">
        <title>Extensive microbial diversity within the chicken gut microbiome revealed by metagenomics and culture.</title>
        <authorList>
            <person name="Gilroy R."/>
            <person name="Ravi A."/>
            <person name="Getino M."/>
            <person name="Pursley I."/>
            <person name="Horton D.L."/>
            <person name="Alikhan N.F."/>
            <person name="Baker D."/>
            <person name="Gharbi K."/>
            <person name="Hall N."/>
            <person name="Watson M."/>
            <person name="Adriaenssens E.M."/>
            <person name="Foster-Nyarko E."/>
            <person name="Jarju S."/>
            <person name="Secka A."/>
            <person name="Antonio M."/>
            <person name="Oren A."/>
            <person name="Chaudhuri R.R."/>
            <person name="La Ragione R."/>
            <person name="Hildebrand F."/>
            <person name="Pallen M.J."/>
        </authorList>
    </citation>
    <scope>NUCLEOTIDE SEQUENCE</scope>
    <source>
        <strain evidence="4">ChiHjej10B9-9673</strain>
    </source>
</reference>
<dbReference type="SUPFAM" id="SSF56300">
    <property type="entry name" value="Metallo-dependent phosphatases"/>
    <property type="match status" value="1"/>
</dbReference>
<dbReference type="InterPro" id="IPR029052">
    <property type="entry name" value="Metallo-depent_PP-like"/>
</dbReference>
<dbReference type="InterPro" id="IPR004843">
    <property type="entry name" value="Calcineurin-like_PHP"/>
</dbReference>
<dbReference type="Proteomes" id="UP000824001">
    <property type="component" value="Unassembled WGS sequence"/>
</dbReference>
<evidence type="ECO:0000313" key="4">
    <source>
        <dbReference type="EMBL" id="HIS66666.1"/>
    </source>
</evidence>
<accession>A0A9D1JUW0</accession>
<reference evidence="4" key="1">
    <citation type="submission" date="2020-10" db="EMBL/GenBank/DDBJ databases">
        <authorList>
            <person name="Gilroy R."/>
        </authorList>
    </citation>
    <scope>NUCLEOTIDE SEQUENCE</scope>
    <source>
        <strain evidence="4">ChiHjej10B9-9673</strain>
    </source>
</reference>
<dbReference type="GO" id="GO:0046872">
    <property type="term" value="F:metal ion binding"/>
    <property type="evidence" value="ECO:0007669"/>
    <property type="project" value="UniProtKB-KW"/>
</dbReference>
<evidence type="ECO:0000256" key="1">
    <source>
        <dbReference type="ARBA" id="ARBA00022723"/>
    </source>
</evidence>
<proteinExistence type="predicted"/>
<dbReference type="PANTHER" id="PTHR31302:SF31">
    <property type="entry name" value="PHOSPHODIESTERASE YAEI"/>
    <property type="match status" value="1"/>
</dbReference>
<keyword evidence="2" id="KW-0378">Hydrolase</keyword>
<feature type="domain" description="Calcineurin-like phosphoesterase" evidence="3">
    <location>
        <begin position="19"/>
        <end position="186"/>
    </location>
</feature>
<gene>
    <name evidence="4" type="ORF">IAC18_03775</name>
</gene>
<evidence type="ECO:0000256" key="2">
    <source>
        <dbReference type="ARBA" id="ARBA00022801"/>
    </source>
</evidence>
<dbReference type="GO" id="GO:0009245">
    <property type="term" value="P:lipid A biosynthetic process"/>
    <property type="evidence" value="ECO:0007669"/>
    <property type="project" value="TreeGrafter"/>
</dbReference>
<organism evidence="4 5">
    <name type="scientific">Candidatus Scatomorpha merdipullorum</name>
    <dbReference type="NCBI Taxonomy" id="2840927"/>
    <lineage>
        <taxon>Bacteria</taxon>
        <taxon>Bacillati</taxon>
        <taxon>Bacillota</taxon>
        <taxon>Clostridia</taxon>
        <taxon>Eubacteriales</taxon>
        <taxon>Candidatus Scatomorpha</taxon>
    </lineage>
</organism>
<dbReference type="GO" id="GO:0016020">
    <property type="term" value="C:membrane"/>
    <property type="evidence" value="ECO:0007669"/>
    <property type="project" value="GOC"/>
</dbReference>
<name>A0A9D1JUW0_9FIRM</name>
<dbReference type="PANTHER" id="PTHR31302">
    <property type="entry name" value="TRANSMEMBRANE PROTEIN WITH METALLOPHOSPHOESTERASE DOMAIN-RELATED"/>
    <property type="match status" value="1"/>
</dbReference>